<evidence type="ECO:0000313" key="4">
    <source>
        <dbReference type="Proteomes" id="UP000004509"/>
    </source>
</evidence>
<dbReference type="RefSeq" id="WP_006188854.1">
    <property type="nucleotide sequence ID" value="NZ_ACYH01000037.1"/>
</dbReference>
<proteinExistence type="predicted"/>
<evidence type="ECO:0008006" key="5">
    <source>
        <dbReference type="Google" id="ProtNLM"/>
    </source>
</evidence>
<dbReference type="PIRSF" id="PIRSF016719">
    <property type="entry name" value="UCP016719"/>
    <property type="match status" value="1"/>
</dbReference>
<reference evidence="3 4" key="1">
    <citation type="submission" date="2009-07" db="EMBL/GenBank/DDBJ databases">
        <authorList>
            <person name="Madupu R."/>
            <person name="Sebastian Y."/>
            <person name="Durkin A.S."/>
            <person name="Torralba M."/>
            <person name="Methe B."/>
            <person name="Sutton G.G."/>
            <person name="Strausberg R.L."/>
            <person name="Nelson K.E."/>
        </authorList>
    </citation>
    <scope>NUCLEOTIDE SEQUENCE [LARGE SCALE GENOMIC DNA]</scope>
    <source>
        <strain evidence="3 4">ATCC 35580</strain>
    </source>
</reference>
<dbReference type="GO" id="GO:0033922">
    <property type="term" value="F:peptidoglycan beta-N-acetylmuramidase activity"/>
    <property type="evidence" value="ECO:0007669"/>
    <property type="project" value="InterPro"/>
</dbReference>
<evidence type="ECO:0000259" key="1">
    <source>
        <dbReference type="Pfam" id="PF07075"/>
    </source>
</evidence>
<name>C8PQJ9_9SPIR</name>
<dbReference type="InterPro" id="IPR008302">
    <property type="entry name" value="NamZ"/>
</dbReference>
<comment type="caution">
    <text evidence="3">The sequence shown here is derived from an EMBL/GenBank/DDBJ whole genome shotgun (WGS) entry which is preliminary data.</text>
</comment>
<feature type="domain" description="Peptidoglycan beta-N-acetylmuramidase NamZ N-terminal" evidence="1">
    <location>
        <begin position="69"/>
        <end position="267"/>
    </location>
</feature>
<dbReference type="Gene3D" id="3.90.1150.140">
    <property type="match status" value="1"/>
</dbReference>
<dbReference type="PANTHER" id="PTHR42915">
    <property type="entry name" value="HYPOTHETICAL 460 KDA PROTEIN IN FEUA-SIGW INTERGENIC REGION [PRECURSOR]"/>
    <property type="match status" value="1"/>
</dbReference>
<evidence type="ECO:0000313" key="3">
    <source>
        <dbReference type="EMBL" id="EEV20354.1"/>
    </source>
</evidence>
<protein>
    <recommendedName>
        <fullName evidence="5">DUF1343 domain-containing protein</fullName>
    </recommendedName>
</protein>
<dbReference type="Pfam" id="PF07075">
    <property type="entry name" value="NamZ_N"/>
    <property type="match status" value="1"/>
</dbReference>
<sequence>MKQTSVQYTLDTLDTLAKITRCRLQRIKTMGLLFFLLCVACGNAAGETRLKLGIERLPEYREVFAGKRVGLITNQTGIDAEGTPSAVLLSRAAQLTVLFSPEHGIQGNEREGASIGHSTDPRTGLPVYSLYGNTKRPTPEMLKDIDVLCFDIQDVGARFYTYISTMAYSMEECARHKKRFVVFDRPNPIGGSVEGNMLELEYRSFTGYFPIVQRHGMTVGELALLFNTEYGIRCDLTVIPMEGWNRTAYFDELPLIWVPPSPNIPSAQTALVYAGVCLFEGTNLSVGRGTAMPFQYLGAPYIDAYRLAEQLNRLDLDGVRFLPAFFTPVLSLYAGKLCGGVQIAVTDRRTFAPVKTAIAMFYELKHLYPNEFTINNAGKKYCGLHLLTGCTQLTDSSQTAQDYFTRIEKESAQFSNIRKKYLLY</sequence>
<dbReference type="Pfam" id="PF20732">
    <property type="entry name" value="NamZ_C"/>
    <property type="match status" value="1"/>
</dbReference>
<dbReference type="InterPro" id="IPR048502">
    <property type="entry name" value="NamZ_N"/>
</dbReference>
<dbReference type="STRING" id="596324.TREVI0001_2103"/>
<dbReference type="eggNOG" id="COG3876">
    <property type="taxonomic scope" value="Bacteria"/>
</dbReference>
<dbReference type="InterPro" id="IPR048503">
    <property type="entry name" value="NamZ_C"/>
</dbReference>
<feature type="domain" description="Peptidoglycan beta-N-acetylmuramidase NamZ C-terminal" evidence="2">
    <location>
        <begin position="271"/>
        <end position="424"/>
    </location>
</feature>
<dbReference type="PANTHER" id="PTHR42915:SF1">
    <property type="entry name" value="PEPTIDOGLYCAN BETA-N-ACETYLMURAMIDASE NAMZ"/>
    <property type="match status" value="1"/>
</dbReference>
<organism evidence="3 4">
    <name type="scientific">Treponema vincentii ATCC 35580</name>
    <dbReference type="NCBI Taxonomy" id="596324"/>
    <lineage>
        <taxon>Bacteria</taxon>
        <taxon>Pseudomonadati</taxon>
        <taxon>Spirochaetota</taxon>
        <taxon>Spirochaetia</taxon>
        <taxon>Spirochaetales</taxon>
        <taxon>Treponemataceae</taxon>
        <taxon>Treponema</taxon>
    </lineage>
</organism>
<evidence type="ECO:0000259" key="2">
    <source>
        <dbReference type="Pfam" id="PF20732"/>
    </source>
</evidence>
<dbReference type="OrthoDB" id="9801061at2"/>
<accession>C8PQJ9</accession>
<dbReference type="AlphaFoldDB" id="C8PQJ9"/>
<dbReference type="Proteomes" id="UP000004509">
    <property type="component" value="Unassembled WGS sequence"/>
</dbReference>
<dbReference type="EMBL" id="ACYH01000037">
    <property type="protein sequence ID" value="EEV20354.1"/>
    <property type="molecule type" value="Genomic_DNA"/>
</dbReference>
<gene>
    <name evidence="3" type="ORF">TREVI0001_2103</name>
</gene>
<dbReference type="Gene3D" id="3.40.50.12170">
    <property type="entry name" value="Uncharacterised protein PF07075, DUF1343"/>
    <property type="match status" value="1"/>
</dbReference>